<comment type="similarity">
    <text evidence="3">Belongs to the UbiH/COQ6 family.</text>
</comment>
<dbReference type="Pfam" id="PF01494">
    <property type="entry name" value="FAD_binding_3"/>
    <property type="match status" value="1"/>
</dbReference>
<comment type="caution">
    <text evidence="9">The sequence shown here is derived from an EMBL/GenBank/DDBJ whole genome shotgun (WGS) entry which is preliminary data.</text>
</comment>
<feature type="domain" description="FAD-binding" evidence="8">
    <location>
        <begin position="42"/>
        <end position="374"/>
    </location>
</feature>
<proteinExistence type="inferred from homology"/>
<evidence type="ECO:0000259" key="8">
    <source>
        <dbReference type="Pfam" id="PF01494"/>
    </source>
</evidence>
<sequence>MAARDKVDDTHEPTAAAARGAFEAHEVEMADKQAHTPLPEQVDIAVIGGGAVGLAAAIALSRQGWDVALVGPPAGRRDGRTVALMEGSLRILDDLGVWSALAPIASPLATLTIIDDTGGLFRAPPVSFHAGELGLDAFGQNIEVASLTEALSDAADRRPGLTRVDALATRVSLGADGGEVTLATGGTLRASLLVGAEGRESLVRDAAGIDARRWSYPQTALTAILAHDRPHHDASTEFHTRQGPFTLVPMQENRSSLVWLVEPARAEQLAALDDEDFAAVVERQAQSMLGRMRVDGPRGAVPMSGLSVSRFTGERCAVIGEAAHVFPPIGAQGLNLGFRDVAALAKATGPVGSDPGAAARLASFDRARRLDVATRTAAVDALNRSLLAGFLPVDMARGLGLMALLAIGPLRRFAMRQGLGLNA</sequence>
<reference evidence="9" key="1">
    <citation type="journal article" date="2014" name="Int. J. Syst. Evol. Microbiol.">
        <title>Complete genome sequence of Corynebacterium casei LMG S-19264T (=DSM 44701T), isolated from a smear-ripened cheese.</title>
        <authorList>
            <consortium name="US DOE Joint Genome Institute (JGI-PGF)"/>
            <person name="Walter F."/>
            <person name="Albersmeier A."/>
            <person name="Kalinowski J."/>
            <person name="Ruckert C."/>
        </authorList>
    </citation>
    <scope>NUCLEOTIDE SEQUENCE</scope>
    <source>
        <strain evidence="9">CGMCC 1.12214</strain>
    </source>
</reference>
<dbReference type="InterPro" id="IPR002938">
    <property type="entry name" value="FAD-bd"/>
</dbReference>
<dbReference type="GO" id="GO:0016705">
    <property type="term" value="F:oxidoreductase activity, acting on paired donors, with incorporation or reduction of molecular oxygen"/>
    <property type="evidence" value="ECO:0007669"/>
    <property type="project" value="InterPro"/>
</dbReference>
<dbReference type="PANTHER" id="PTHR43876">
    <property type="entry name" value="UBIQUINONE BIOSYNTHESIS MONOOXYGENASE COQ6, MITOCHONDRIAL"/>
    <property type="match status" value="1"/>
</dbReference>
<evidence type="ECO:0000256" key="5">
    <source>
        <dbReference type="ARBA" id="ARBA00022827"/>
    </source>
</evidence>
<reference evidence="9" key="2">
    <citation type="submission" date="2020-09" db="EMBL/GenBank/DDBJ databases">
        <authorList>
            <person name="Sun Q."/>
            <person name="Zhou Y."/>
        </authorList>
    </citation>
    <scope>NUCLEOTIDE SEQUENCE</scope>
    <source>
        <strain evidence="9">CGMCC 1.12214</strain>
    </source>
</reference>
<dbReference type="InterPro" id="IPR051205">
    <property type="entry name" value="UbiH/COQ6_monooxygenase"/>
</dbReference>
<dbReference type="NCBIfam" id="NF005691">
    <property type="entry name" value="PRK07494.1"/>
    <property type="match status" value="1"/>
</dbReference>
<dbReference type="GO" id="GO:0071949">
    <property type="term" value="F:FAD binding"/>
    <property type="evidence" value="ECO:0007669"/>
    <property type="project" value="InterPro"/>
</dbReference>
<evidence type="ECO:0000256" key="7">
    <source>
        <dbReference type="ARBA" id="ARBA00023033"/>
    </source>
</evidence>
<keyword evidence="7" id="KW-0503">Monooxygenase</keyword>
<dbReference type="PANTHER" id="PTHR43876:SF7">
    <property type="entry name" value="UBIQUINONE BIOSYNTHESIS MONOOXYGENASE COQ6, MITOCHONDRIAL"/>
    <property type="match status" value="1"/>
</dbReference>
<evidence type="ECO:0000256" key="4">
    <source>
        <dbReference type="ARBA" id="ARBA00022630"/>
    </source>
</evidence>
<comment type="cofactor">
    <cofactor evidence="1">
        <name>FAD</name>
        <dbReference type="ChEBI" id="CHEBI:57692"/>
    </cofactor>
</comment>
<dbReference type="NCBIfam" id="TIGR01988">
    <property type="entry name" value="Ubi-OHases"/>
    <property type="match status" value="1"/>
</dbReference>
<keyword evidence="4" id="KW-0285">Flavoprotein</keyword>
<evidence type="ECO:0000256" key="3">
    <source>
        <dbReference type="ARBA" id="ARBA00005349"/>
    </source>
</evidence>
<dbReference type="InterPro" id="IPR010971">
    <property type="entry name" value="UbiH/COQ6"/>
</dbReference>
<keyword evidence="6" id="KW-0560">Oxidoreductase</keyword>
<dbReference type="Gene3D" id="3.50.50.60">
    <property type="entry name" value="FAD/NAD(P)-binding domain"/>
    <property type="match status" value="2"/>
</dbReference>
<dbReference type="InterPro" id="IPR036188">
    <property type="entry name" value="FAD/NAD-bd_sf"/>
</dbReference>
<evidence type="ECO:0000256" key="1">
    <source>
        <dbReference type="ARBA" id="ARBA00001974"/>
    </source>
</evidence>
<evidence type="ECO:0000256" key="6">
    <source>
        <dbReference type="ARBA" id="ARBA00023002"/>
    </source>
</evidence>
<dbReference type="Proteomes" id="UP000603912">
    <property type="component" value="Unassembled WGS sequence"/>
</dbReference>
<keyword evidence="5" id="KW-0274">FAD</keyword>
<evidence type="ECO:0000313" key="10">
    <source>
        <dbReference type="Proteomes" id="UP000603912"/>
    </source>
</evidence>
<dbReference type="AlphaFoldDB" id="A0A917MI22"/>
<evidence type="ECO:0000256" key="2">
    <source>
        <dbReference type="ARBA" id="ARBA00004749"/>
    </source>
</evidence>
<gene>
    <name evidence="9" type="primary">ubiH</name>
    <name evidence="9" type="ORF">GCM10007036_24060</name>
</gene>
<dbReference type="EMBL" id="BMES01000002">
    <property type="protein sequence ID" value="GGH20486.1"/>
    <property type="molecule type" value="Genomic_DNA"/>
</dbReference>
<name>A0A917MI22_9HYPH</name>
<organism evidence="9 10">
    <name type="scientific">Alsobacter metallidurans</name>
    <dbReference type="NCBI Taxonomy" id="340221"/>
    <lineage>
        <taxon>Bacteria</taxon>
        <taxon>Pseudomonadati</taxon>
        <taxon>Pseudomonadota</taxon>
        <taxon>Alphaproteobacteria</taxon>
        <taxon>Hyphomicrobiales</taxon>
        <taxon>Alsobacteraceae</taxon>
        <taxon>Alsobacter</taxon>
    </lineage>
</organism>
<dbReference type="GO" id="GO:0006744">
    <property type="term" value="P:ubiquinone biosynthetic process"/>
    <property type="evidence" value="ECO:0007669"/>
    <property type="project" value="InterPro"/>
</dbReference>
<evidence type="ECO:0000313" key="9">
    <source>
        <dbReference type="EMBL" id="GGH20486.1"/>
    </source>
</evidence>
<keyword evidence="10" id="KW-1185">Reference proteome</keyword>
<dbReference type="SUPFAM" id="SSF51905">
    <property type="entry name" value="FAD/NAD(P)-binding domain"/>
    <property type="match status" value="1"/>
</dbReference>
<accession>A0A917MI22</accession>
<dbReference type="PRINTS" id="PR00420">
    <property type="entry name" value="RNGMNOXGNASE"/>
</dbReference>
<protein>
    <submittedName>
        <fullName evidence="9">2-octaprenyl-6-methoxyphenol hydroxylase</fullName>
    </submittedName>
</protein>
<comment type="pathway">
    <text evidence="2">Cofactor biosynthesis; ubiquinone biosynthesis.</text>
</comment>
<dbReference type="GO" id="GO:0004497">
    <property type="term" value="F:monooxygenase activity"/>
    <property type="evidence" value="ECO:0007669"/>
    <property type="project" value="UniProtKB-KW"/>
</dbReference>